<accession>A0A1Y2HPT0</accession>
<proteinExistence type="predicted"/>
<dbReference type="EMBL" id="MCFL01000016">
    <property type="protein sequence ID" value="ORZ36590.1"/>
    <property type="molecule type" value="Genomic_DNA"/>
</dbReference>
<feature type="transmembrane region" description="Helical" evidence="2">
    <location>
        <begin position="322"/>
        <end position="344"/>
    </location>
</feature>
<keyword evidence="4" id="KW-1185">Reference proteome</keyword>
<feature type="transmembrane region" description="Helical" evidence="2">
    <location>
        <begin position="81"/>
        <end position="101"/>
    </location>
</feature>
<protein>
    <recommendedName>
        <fullName evidence="5">TRP C-terminal domain-containing protein</fullName>
    </recommendedName>
</protein>
<dbReference type="InterPro" id="IPR040410">
    <property type="entry name" value="UPF0658_Golgi"/>
</dbReference>
<feature type="transmembrane region" description="Helical" evidence="2">
    <location>
        <begin position="451"/>
        <end position="469"/>
    </location>
</feature>
<evidence type="ECO:0000256" key="1">
    <source>
        <dbReference type="SAM" id="MobiDB-lite"/>
    </source>
</evidence>
<feature type="transmembrane region" description="Helical" evidence="2">
    <location>
        <begin position="289"/>
        <end position="310"/>
    </location>
</feature>
<dbReference type="GO" id="GO:0005794">
    <property type="term" value="C:Golgi apparatus"/>
    <property type="evidence" value="ECO:0007669"/>
    <property type="project" value="TreeGrafter"/>
</dbReference>
<evidence type="ECO:0000256" key="2">
    <source>
        <dbReference type="SAM" id="Phobius"/>
    </source>
</evidence>
<feature type="transmembrane region" description="Helical" evidence="2">
    <location>
        <begin position="219"/>
        <end position="246"/>
    </location>
</feature>
<evidence type="ECO:0008006" key="5">
    <source>
        <dbReference type="Google" id="ProtNLM"/>
    </source>
</evidence>
<dbReference type="AlphaFoldDB" id="A0A1Y2HPT0"/>
<keyword evidence="2" id="KW-0812">Transmembrane</keyword>
<dbReference type="PANTHER" id="PTHR34391">
    <property type="entry name" value="UPF0658 GOLGI APPARATUS MEMBRANE PROTEIN C1952.10C-RELATED"/>
    <property type="match status" value="1"/>
</dbReference>
<keyword evidence="2" id="KW-1133">Transmembrane helix</keyword>
<dbReference type="OrthoDB" id="2448307at2759"/>
<feature type="transmembrane region" description="Helical" evidence="2">
    <location>
        <begin position="175"/>
        <end position="198"/>
    </location>
</feature>
<evidence type="ECO:0000313" key="4">
    <source>
        <dbReference type="Proteomes" id="UP000193411"/>
    </source>
</evidence>
<reference evidence="3 4" key="1">
    <citation type="submission" date="2016-07" db="EMBL/GenBank/DDBJ databases">
        <title>Pervasive Adenine N6-methylation of Active Genes in Fungi.</title>
        <authorList>
            <consortium name="DOE Joint Genome Institute"/>
            <person name="Mondo S.J."/>
            <person name="Dannebaum R.O."/>
            <person name="Kuo R.C."/>
            <person name="Labutti K."/>
            <person name="Haridas S."/>
            <person name="Kuo A."/>
            <person name="Salamov A."/>
            <person name="Ahrendt S.R."/>
            <person name="Lipzen A."/>
            <person name="Sullivan W."/>
            <person name="Andreopoulos W.B."/>
            <person name="Clum A."/>
            <person name="Lindquist E."/>
            <person name="Daum C."/>
            <person name="Ramamoorthy G.K."/>
            <person name="Gryganskyi A."/>
            <person name="Culley D."/>
            <person name="Magnuson J.K."/>
            <person name="James T.Y."/>
            <person name="O'Malley M.A."/>
            <person name="Stajich J.E."/>
            <person name="Spatafora J.W."/>
            <person name="Visel A."/>
            <person name="Grigoriev I.V."/>
        </authorList>
    </citation>
    <scope>NUCLEOTIDE SEQUENCE [LARGE SCALE GENOMIC DNA]</scope>
    <source>
        <strain evidence="3 4">PL171</strain>
    </source>
</reference>
<dbReference type="PANTHER" id="PTHR34391:SF1">
    <property type="entry name" value="UPF0658 GOLGI APPARATUS MEMBRANE PROTEIN C1952.10C-RELATED"/>
    <property type="match status" value="1"/>
</dbReference>
<comment type="caution">
    <text evidence="3">The sequence shown here is derived from an EMBL/GenBank/DDBJ whole genome shotgun (WGS) entry which is preliminary data.</text>
</comment>
<gene>
    <name evidence="3" type="ORF">BCR44DRAFT_1068074</name>
</gene>
<name>A0A1Y2HPT0_9FUNG</name>
<feature type="transmembrane region" description="Helical" evidence="2">
    <location>
        <begin position="427"/>
        <end position="445"/>
    </location>
</feature>
<feature type="region of interest" description="Disordered" evidence="1">
    <location>
        <begin position="358"/>
        <end position="407"/>
    </location>
</feature>
<keyword evidence="2" id="KW-0472">Membrane</keyword>
<feature type="transmembrane region" description="Helical" evidence="2">
    <location>
        <begin position="258"/>
        <end position="277"/>
    </location>
</feature>
<evidence type="ECO:0000313" key="3">
    <source>
        <dbReference type="EMBL" id="ORZ36590.1"/>
    </source>
</evidence>
<dbReference type="Proteomes" id="UP000193411">
    <property type="component" value="Unassembled WGS sequence"/>
</dbReference>
<sequence>MSSNASHPSRLTRLKTVVGNSQVARIALMSSVLQMVVQIILEVGVAYMHIKEYNLVKPLVDLSEDIFKGSLREALSKQYNLAMAVTVYHVIYMLATVMQLYITVDSVLHQNSIELIALNVINLGLFGYSIVQLSQSSSIFGQINSTLADLRKVPRLSPAVAAQLPKDQLASTFMFHYPSIVISLVFLLLTAGVSYKLHQEYGWAIYKRIGADIGLRRQMMHYFFLMMLLKLDVFFYFTFSLQFLVIGLVSGKMTNIDIAIHLVVALTMIVVLIVLCVKGTREENDKLMFLFMAGTVACMGYLCWKLYQAFFDDRFIPVQTSITFSIGSCLLLAVLTLVNSFICYRNFGTGLKSHVGRSASMRRRQERAGAGGASAEMGEAPQPISVASPLPPQPTQIQGGAKQQGYGGGYEQQVAGMRSSTNRGNTVLWPAAAVSATATAAAAAAAVPAGPVLICLFPFCVFGCLFAPCRSRVAELSQ</sequence>
<organism evidence="3 4">
    <name type="scientific">Catenaria anguillulae PL171</name>
    <dbReference type="NCBI Taxonomy" id="765915"/>
    <lineage>
        <taxon>Eukaryota</taxon>
        <taxon>Fungi</taxon>
        <taxon>Fungi incertae sedis</taxon>
        <taxon>Blastocladiomycota</taxon>
        <taxon>Blastocladiomycetes</taxon>
        <taxon>Blastocladiales</taxon>
        <taxon>Catenariaceae</taxon>
        <taxon>Catenaria</taxon>
    </lineage>
</organism>